<sequence>MSVSIADFSEEKGVVFYNINVNLPLRSILVQRRFSEFISLFNDLCSDVGISAADFPYSLPGKGGVFTGKSRLAASRIKPLEEFLNGVVADRDLQNRAAVHKFLELPRNFKFSSSNDQEKKVLNSDDITASNWLSHLRLLRGAMSQLGKTTDMKSKTAERTQINSQIIPQADHLGRALEALMKSKEISSSEYKLRLNNINSLKSEAQDLLAAKAAPPSSWSANPGSGRDLGGARKIQETNDTIALSNKELLQKQQQVHREQDQELEELRRAIANQRRIGEAINKEVSEQNEILDELNSEVEASRGKLENARSRTRKIG</sequence>
<name>A0AAX4HDU8_9ASCO</name>
<reference evidence="8 9" key="1">
    <citation type="submission" date="2023-10" db="EMBL/GenBank/DDBJ databases">
        <title>Draft Genome Sequence of Candida saopaulonensis from a very Premature Infant with Sepsis.</title>
        <authorList>
            <person name="Ning Y."/>
            <person name="Dai R."/>
            <person name="Xiao M."/>
            <person name="Xu Y."/>
            <person name="Yan Q."/>
            <person name="Zhang L."/>
        </authorList>
    </citation>
    <scope>NUCLEOTIDE SEQUENCE [LARGE SCALE GENOMIC DNA]</scope>
    <source>
        <strain evidence="8 9">19XY460</strain>
    </source>
</reference>
<dbReference type="CDD" id="cd15858">
    <property type="entry name" value="SNARE_VAM7"/>
    <property type="match status" value="1"/>
</dbReference>
<dbReference type="Gene3D" id="1.20.5.110">
    <property type="match status" value="1"/>
</dbReference>
<dbReference type="PROSITE" id="PS50195">
    <property type="entry name" value="PX"/>
    <property type="match status" value="1"/>
</dbReference>
<dbReference type="SUPFAM" id="SSF58038">
    <property type="entry name" value="SNARE fusion complex"/>
    <property type="match status" value="1"/>
</dbReference>
<accession>A0AAX4HDU8</accession>
<dbReference type="SMART" id="SM00312">
    <property type="entry name" value="PX"/>
    <property type="match status" value="1"/>
</dbReference>
<evidence type="ECO:0000256" key="5">
    <source>
        <dbReference type="SAM" id="MobiDB-lite"/>
    </source>
</evidence>
<gene>
    <name evidence="8" type="ORF">PUMCH_003944</name>
</gene>
<dbReference type="EMBL" id="CP138898">
    <property type="protein sequence ID" value="WPK26586.1"/>
    <property type="molecule type" value="Genomic_DNA"/>
</dbReference>
<comment type="function">
    <text evidence="4">Essential for proper morphogenesis of the vacuole. May exist as structural reinforcement on the surface of the vacuolar membrane and be required for maintenance against rupture by osmotic pressure.</text>
</comment>
<dbReference type="SUPFAM" id="SSF64268">
    <property type="entry name" value="PX domain"/>
    <property type="match status" value="1"/>
</dbReference>
<dbReference type="Proteomes" id="UP001338582">
    <property type="component" value="Chromosome 5"/>
</dbReference>
<dbReference type="FunFam" id="1.20.5.110:FF:000058">
    <property type="entry name" value="VAM7p Vacuolar SNARE protein"/>
    <property type="match status" value="1"/>
</dbReference>
<keyword evidence="9" id="KW-1185">Reference proteome</keyword>
<evidence type="ECO:0000313" key="9">
    <source>
        <dbReference type="Proteomes" id="UP001338582"/>
    </source>
</evidence>
<protein>
    <submittedName>
        <fullName evidence="8">Uncharacterized protein</fullName>
    </submittedName>
</protein>
<evidence type="ECO:0000256" key="1">
    <source>
        <dbReference type="ARBA" id="ARBA00004116"/>
    </source>
</evidence>
<dbReference type="InterPro" id="IPR000727">
    <property type="entry name" value="T_SNARE_dom"/>
</dbReference>
<feature type="domain" description="T-SNARE coiled-coil homology" evidence="6">
    <location>
        <begin position="254"/>
        <end position="316"/>
    </location>
</feature>
<dbReference type="GO" id="GO:0035091">
    <property type="term" value="F:phosphatidylinositol binding"/>
    <property type="evidence" value="ECO:0007669"/>
    <property type="project" value="InterPro"/>
</dbReference>
<keyword evidence="3" id="KW-0175">Coiled coil</keyword>
<feature type="domain" description="PX" evidence="7">
    <location>
        <begin position="1"/>
        <end position="110"/>
    </location>
</feature>
<dbReference type="GeneID" id="88175007"/>
<dbReference type="PROSITE" id="PS50192">
    <property type="entry name" value="T_SNARE"/>
    <property type="match status" value="1"/>
</dbReference>
<dbReference type="SMART" id="SM00397">
    <property type="entry name" value="t_SNARE"/>
    <property type="match status" value="1"/>
</dbReference>
<dbReference type="InterPro" id="IPR001683">
    <property type="entry name" value="PX_dom"/>
</dbReference>
<comment type="subcellular location">
    <subcellularLocation>
        <location evidence="1">Vacuole</location>
    </subcellularLocation>
</comment>
<dbReference type="GO" id="GO:0007034">
    <property type="term" value="P:vacuolar transport"/>
    <property type="evidence" value="ECO:0007669"/>
    <property type="project" value="UniProtKB-ARBA"/>
</dbReference>
<feature type="compositionally biased region" description="Low complexity" evidence="5">
    <location>
        <begin position="212"/>
        <end position="223"/>
    </location>
</feature>
<feature type="region of interest" description="Disordered" evidence="5">
    <location>
        <begin position="212"/>
        <end position="232"/>
    </location>
</feature>
<evidence type="ECO:0000259" key="7">
    <source>
        <dbReference type="PROSITE" id="PS50195"/>
    </source>
</evidence>
<dbReference type="RefSeq" id="XP_062878967.1">
    <property type="nucleotide sequence ID" value="XM_063022897.1"/>
</dbReference>
<dbReference type="GO" id="GO:0000329">
    <property type="term" value="C:fungal-type vacuole membrane"/>
    <property type="evidence" value="ECO:0007669"/>
    <property type="project" value="UniProtKB-ARBA"/>
</dbReference>
<dbReference type="GO" id="GO:0016192">
    <property type="term" value="P:vesicle-mediated transport"/>
    <property type="evidence" value="ECO:0007669"/>
    <property type="project" value="UniProtKB-ARBA"/>
</dbReference>
<feature type="compositionally biased region" description="Basic and acidic residues" evidence="5">
    <location>
        <begin position="300"/>
        <end position="310"/>
    </location>
</feature>
<evidence type="ECO:0000256" key="4">
    <source>
        <dbReference type="ARBA" id="ARBA00054927"/>
    </source>
</evidence>
<dbReference type="KEGG" id="asau:88175007"/>
<proteinExistence type="predicted"/>
<dbReference type="InterPro" id="IPR036871">
    <property type="entry name" value="PX_dom_sf"/>
</dbReference>
<evidence type="ECO:0000256" key="3">
    <source>
        <dbReference type="ARBA" id="ARBA00023054"/>
    </source>
</evidence>
<feature type="region of interest" description="Disordered" evidence="5">
    <location>
        <begin position="296"/>
        <end position="317"/>
    </location>
</feature>
<dbReference type="Gene3D" id="3.30.1520.10">
    <property type="entry name" value="Phox-like domain"/>
    <property type="match status" value="1"/>
</dbReference>
<dbReference type="GO" id="GO:0097576">
    <property type="term" value="P:vacuole fusion"/>
    <property type="evidence" value="ECO:0007669"/>
    <property type="project" value="UniProtKB-ARBA"/>
</dbReference>
<evidence type="ECO:0000259" key="6">
    <source>
        <dbReference type="PROSITE" id="PS50192"/>
    </source>
</evidence>
<dbReference type="AlphaFoldDB" id="A0AAX4HDU8"/>
<evidence type="ECO:0000313" key="8">
    <source>
        <dbReference type="EMBL" id="WPK26586.1"/>
    </source>
</evidence>
<organism evidence="8 9">
    <name type="scientific">Australozyma saopauloensis</name>
    <dbReference type="NCBI Taxonomy" id="291208"/>
    <lineage>
        <taxon>Eukaryota</taxon>
        <taxon>Fungi</taxon>
        <taxon>Dikarya</taxon>
        <taxon>Ascomycota</taxon>
        <taxon>Saccharomycotina</taxon>
        <taxon>Pichiomycetes</taxon>
        <taxon>Metschnikowiaceae</taxon>
        <taxon>Australozyma</taxon>
    </lineage>
</organism>
<dbReference type="Pfam" id="PF00787">
    <property type="entry name" value="PX"/>
    <property type="match status" value="1"/>
</dbReference>
<evidence type="ECO:0000256" key="2">
    <source>
        <dbReference type="ARBA" id="ARBA00022554"/>
    </source>
</evidence>
<keyword evidence="2" id="KW-0926">Vacuole</keyword>